<keyword evidence="12" id="KW-1185">Reference proteome</keyword>
<dbReference type="InterPro" id="IPR035996">
    <property type="entry name" value="4pyrrol_Methylase_sf"/>
</dbReference>
<evidence type="ECO:0000259" key="8">
    <source>
        <dbReference type="Pfam" id="PF01890"/>
    </source>
</evidence>
<feature type="compositionally biased region" description="Low complexity" evidence="6">
    <location>
        <begin position="335"/>
        <end position="346"/>
    </location>
</feature>
<dbReference type="InterPro" id="IPR036518">
    <property type="entry name" value="CobE/GbiG_C_sf"/>
</dbReference>
<dbReference type="Gene3D" id="3.30.950.10">
    <property type="entry name" value="Methyltransferase, Cobalt-precorrin-4 Transmethylase, Domain 2"/>
    <property type="match status" value="1"/>
</dbReference>
<dbReference type="SUPFAM" id="SSF53790">
    <property type="entry name" value="Tetrapyrrole methylase"/>
    <property type="match status" value="1"/>
</dbReference>
<dbReference type="Pfam" id="PF11761">
    <property type="entry name" value="CbiG_mid"/>
    <property type="match status" value="1"/>
</dbReference>
<dbReference type="SUPFAM" id="SSF159664">
    <property type="entry name" value="CobE/GbiG C-terminal domain-like"/>
    <property type="match status" value="1"/>
</dbReference>
<feature type="domain" description="Cobalamin biosynthesis central region" evidence="10">
    <location>
        <begin position="132"/>
        <end position="207"/>
    </location>
</feature>
<comment type="pathway">
    <text evidence="1">Cofactor biosynthesis; adenosylcobalamin biosynthesis.</text>
</comment>
<accession>C7QGL0</accession>
<evidence type="ECO:0000256" key="5">
    <source>
        <dbReference type="ARBA" id="ARBA00022691"/>
    </source>
</evidence>
<dbReference type="Pfam" id="PF01890">
    <property type="entry name" value="CbiG_C"/>
    <property type="match status" value="1"/>
</dbReference>
<dbReference type="GO" id="GO:0032259">
    <property type="term" value="P:methylation"/>
    <property type="evidence" value="ECO:0007669"/>
    <property type="project" value="UniProtKB-KW"/>
</dbReference>
<evidence type="ECO:0000259" key="10">
    <source>
        <dbReference type="Pfam" id="PF11761"/>
    </source>
</evidence>
<dbReference type="KEGG" id="cai:Caci_6033"/>
<dbReference type="SUPFAM" id="SSF159672">
    <property type="entry name" value="CbiG N-terminal domain-like"/>
    <property type="match status" value="1"/>
</dbReference>
<dbReference type="CDD" id="cd11646">
    <property type="entry name" value="Precorrin_3B_C17_MT"/>
    <property type="match status" value="1"/>
</dbReference>
<evidence type="ECO:0000256" key="3">
    <source>
        <dbReference type="ARBA" id="ARBA00022603"/>
    </source>
</evidence>
<dbReference type="HOGENOM" id="CLU_009721_2_0_11"/>
<dbReference type="Pfam" id="PF00590">
    <property type="entry name" value="TP_methylase"/>
    <property type="match status" value="1"/>
</dbReference>
<sequence length="810" mass="81092">MSHDTGAPAPPRKPIGVVAATAAGHRAAATLAAAWPTEVHVYGGASELRTAFADCDAVVAFLAVGAAVRSLAPILGHKSTDAAVVCVDESLRHAVAVLGGHHGANELATRVSTVLGCTPVITTASDAAGAQPLDTYGADLGFTIENPDQLAPVGAALLSGAPVALIGADNWPLPPLPTTTSTTEDHPTATITITDQTSPHTGLIYRPKSLVVGVGASRGVTADEVLDAVDRALAAANLSPASVAHLASVDAKSNEPGLLEAATRRGWPIHFHPAKELAPIEVPNPSPTVQAAVGTPSVAEAAARHTAPNRPPSTLIVPKTKSVPSAMPQTAATEPPGAAPDALAAASSLSHVPVPAADPFEPSAASEPATAPAIASALSAAPDALAAASRLSHVPVPAADPFEPSAASEPTGAPAIAAVSGADAGADALAADPAECSAASEPTGAPAIAAVSGADADAYALAADPAKSLAASQPAAAPAIASVPGVAPNALAADLLPALAEVSAAAGQPSASLAVTDAPADADHTPVLPELPPQPAAANHLVHALAPAPAPAPMATAAVARLTPRGRLALIGLGPGARDLLPPRAVAELRRASVVIGLDQYLDQIRDLLRPGTEVRATGLGSEEARARDAVQTARQGRAVALVGSGDSGLYAMASPALDLFAELDDVDVVGVPGITASLAASNILGAPLGHDHAVISLSDLHTPWPAIERRVQAAAQGDFVTVFYNPRSKGRDWQLGHALDILRQHRPPTTPVGCVRDASRPGERAWISTLSDFDAADVDMYTIVLVGSSHTRVAAGRMVTPRGYTWSGS</sequence>
<dbReference type="InterPro" id="IPR038029">
    <property type="entry name" value="GbiG_N_sf"/>
</dbReference>
<protein>
    <submittedName>
        <fullName evidence="11">Precorrin-3B C17-methyltransferase</fullName>
    </submittedName>
</protein>
<dbReference type="InParanoid" id="C7QGL0"/>
<dbReference type="NCBIfam" id="TIGR01466">
    <property type="entry name" value="cobJ_cbiH"/>
    <property type="match status" value="1"/>
</dbReference>
<feature type="domain" description="CobE/GbiG C-terminal" evidence="8">
    <location>
        <begin position="210"/>
        <end position="322"/>
    </location>
</feature>
<evidence type="ECO:0000256" key="1">
    <source>
        <dbReference type="ARBA" id="ARBA00004953"/>
    </source>
</evidence>
<gene>
    <name evidence="11" type="ordered locus">Caci_6033</name>
</gene>
<keyword evidence="2" id="KW-0169">Cobalamin biosynthesis</keyword>
<dbReference type="EMBL" id="CP001700">
    <property type="protein sequence ID" value="ACU74890.1"/>
    <property type="molecule type" value="Genomic_DNA"/>
</dbReference>
<feature type="domain" description="Tetrapyrrole methylase" evidence="7">
    <location>
        <begin position="567"/>
        <end position="774"/>
    </location>
</feature>
<dbReference type="InterPro" id="IPR021745">
    <property type="entry name" value="CbiG_mid"/>
</dbReference>
<dbReference type="PANTHER" id="PTHR47036">
    <property type="entry name" value="COBALT-FACTOR III C(17)-METHYLTRANSFERASE-RELATED"/>
    <property type="match status" value="1"/>
</dbReference>
<dbReference type="Proteomes" id="UP000000851">
    <property type="component" value="Chromosome"/>
</dbReference>
<dbReference type="Gene3D" id="3.40.1010.10">
    <property type="entry name" value="Cobalt-precorrin-4 Transmethylase, Domain 1"/>
    <property type="match status" value="1"/>
</dbReference>
<feature type="region of interest" description="Disordered" evidence="6">
    <location>
        <begin position="279"/>
        <end position="346"/>
    </location>
</feature>
<dbReference type="UniPathway" id="UPA00148"/>
<dbReference type="AlphaFoldDB" id="C7QGL0"/>
<dbReference type="PANTHER" id="PTHR47036:SF1">
    <property type="entry name" value="COBALT-FACTOR III C(17)-METHYLTRANSFERASE-RELATED"/>
    <property type="match status" value="1"/>
</dbReference>
<dbReference type="InterPro" id="IPR006363">
    <property type="entry name" value="Cbl_synth_CobJ/CibH_dom"/>
</dbReference>
<dbReference type="RefSeq" id="WP_015794619.1">
    <property type="nucleotide sequence ID" value="NC_013131.1"/>
</dbReference>
<keyword evidence="3 11" id="KW-0489">Methyltransferase</keyword>
<dbReference type="InterPro" id="IPR002750">
    <property type="entry name" value="CobE/GbiG_C"/>
</dbReference>
<evidence type="ECO:0000259" key="7">
    <source>
        <dbReference type="Pfam" id="PF00590"/>
    </source>
</evidence>
<dbReference type="Gene3D" id="3.40.50.11220">
    <property type="match status" value="1"/>
</dbReference>
<evidence type="ECO:0000256" key="2">
    <source>
        <dbReference type="ARBA" id="ARBA00022573"/>
    </source>
</evidence>
<dbReference type="eggNOG" id="COG1010">
    <property type="taxonomic scope" value="Bacteria"/>
</dbReference>
<proteinExistence type="predicted"/>
<evidence type="ECO:0000313" key="11">
    <source>
        <dbReference type="EMBL" id="ACU74890.1"/>
    </source>
</evidence>
<dbReference type="InterPro" id="IPR051810">
    <property type="entry name" value="Precorrin_MeTrfase"/>
</dbReference>
<dbReference type="Pfam" id="PF11760">
    <property type="entry name" value="CbiG_N"/>
    <property type="match status" value="1"/>
</dbReference>
<dbReference type="GO" id="GO:0008168">
    <property type="term" value="F:methyltransferase activity"/>
    <property type="evidence" value="ECO:0007669"/>
    <property type="project" value="UniProtKB-KW"/>
</dbReference>
<name>C7QGL0_CATAD</name>
<keyword evidence="5" id="KW-0949">S-adenosyl-L-methionine</keyword>
<evidence type="ECO:0000313" key="12">
    <source>
        <dbReference type="Proteomes" id="UP000000851"/>
    </source>
</evidence>
<reference evidence="11 12" key="1">
    <citation type="journal article" date="2009" name="Stand. Genomic Sci.">
        <title>Complete genome sequence of Catenulispora acidiphila type strain (ID 139908).</title>
        <authorList>
            <person name="Copeland A."/>
            <person name="Lapidus A."/>
            <person name="Glavina Del Rio T."/>
            <person name="Nolan M."/>
            <person name="Lucas S."/>
            <person name="Chen F."/>
            <person name="Tice H."/>
            <person name="Cheng J.F."/>
            <person name="Bruce D."/>
            <person name="Goodwin L."/>
            <person name="Pitluck S."/>
            <person name="Mikhailova N."/>
            <person name="Pati A."/>
            <person name="Ivanova N."/>
            <person name="Mavromatis K."/>
            <person name="Chen A."/>
            <person name="Palaniappan K."/>
            <person name="Chain P."/>
            <person name="Land M."/>
            <person name="Hauser L."/>
            <person name="Chang Y.J."/>
            <person name="Jeffries C.D."/>
            <person name="Chertkov O."/>
            <person name="Brettin T."/>
            <person name="Detter J.C."/>
            <person name="Han C."/>
            <person name="Ali Z."/>
            <person name="Tindall B.J."/>
            <person name="Goker M."/>
            <person name="Bristow J."/>
            <person name="Eisen J.A."/>
            <person name="Markowitz V."/>
            <person name="Hugenholtz P."/>
            <person name="Kyrpides N.C."/>
            <person name="Klenk H.P."/>
        </authorList>
    </citation>
    <scope>NUCLEOTIDE SEQUENCE [LARGE SCALE GENOMIC DNA]</scope>
    <source>
        <strain evidence="12">DSM 44928 / JCM 14897 / NBRC 102108 / NRRL B-24433 / ID139908</strain>
    </source>
</reference>
<dbReference type="InterPro" id="IPR021744">
    <property type="entry name" value="CbiG_N"/>
</dbReference>
<dbReference type="eggNOG" id="COG2073">
    <property type="taxonomic scope" value="Bacteria"/>
</dbReference>
<organism evidence="11 12">
    <name type="scientific">Catenulispora acidiphila (strain DSM 44928 / JCM 14897 / NBRC 102108 / NRRL B-24433 / ID139908)</name>
    <dbReference type="NCBI Taxonomy" id="479433"/>
    <lineage>
        <taxon>Bacteria</taxon>
        <taxon>Bacillati</taxon>
        <taxon>Actinomycetota</taxon>
        <taxon>Actinomycetes</taxon>
        <taxon>Catenulisporales</taxon>
        <taxon>Catenulisporaceae</taxon>
        <taxon>Catenulispora</taxon>
    </lineage>
</organism>
<dbReference type="Gene3D" id="3.30.420.180">
    <property type="entry name" value="CobE/GbiG C-terminal domain"/>
    <property type="match status" value="1"/>
</dbReference>
<dbReference type="GO" id="GO:0009236">
    <property type="term" value="P:cobalamin biosynthetic process"/>
    <property type="evidence" value="ECO:0007669"/>
    <property type="project" value="UniProtKB-UniPathway"/>
</dbReference>
<dbReference type="InterPro" id="IPR014777">
    <property type="entry name" value="4pyrrole_Mease_sub1"/>
</dbReference>
<keyword evidence="4 11" id="KW-0808">Transferase</keyword>
<dbReference type="InterPro" id="IPR014776">
    <property type="entry name" value="4pyrrole_Mease_sub2"/>
</dbReference>
<evidence type="ECO:0000259" key="9">
    <source>
        <dbReference type="Pfam" id="PF11760"/>
    </source>
</evidence>
<evidence type="ECO:0000256" key="4">
    <source>
        <dbReference type="ARBA" id="ARBA00022679"/>
    </source>
</evidence>
<feature type="domain" description="Cobalamin synthesis G N-terminal" evidence="9">
    <location>
        <begin position="48"/>
        <end position="126"/>
    </location>
</feature>
<dbReference type="STRING" id="479433.Caci_6033"/>
<evidence type="ECO:0000256" key="6">
    <source>
        <dbReference type="SAM" id="MobiDB-lite"/>
    </source>
</evidence>
<dbReference type="InterPro" id="IPR000878">
    <property type="entry name" value="4pyrrol_Mease"/>
</dbReference>